<evidence type="ECO:0000256" key="2">
    <source>
        <dbReference type="SAM" id="Phobius"/>
    </source>
</evidence>
<dbReference type="PANTHER" id="PTHR39233:SF1">
    <property type="entry name" value="FIBRONECTIN TYPE III DOMAIN-CONTAINING PROTEIN 10"/>
    <property type="match status" value="1"/>
</dbReference>
<dbReference type="InterPro" id="IPR034446">
    <property type="entry name" value="Fndc10"/>
</dbReference>
<keyword evidence="3" id="KW-0732">Signal</keyword>
<keyword evidence="2" id="KW-1133">Transmembrane helix</keyword>
<organism evidence="4 5">
    <name type="scientific">Aldrovandia affinis</name>
    <dbReference type="NCBI Taxonomy" id="143900"/>
    <lineage>
        <taxon>Eukaryota</taxon>
        <taxon>Metazoa</taxon>
        <taxon>Chordata</taxon>
        <taxon>Craniata</taxon>
        <taxon>Vertebrata</taxon>
        <taxon>Euteleostomi</taxon>
        <taxon>Actinopterygii</taxon>
        <taxon>Neopterygii</taxon>
        <taxon>Teleostei</taxon>
        <taxon>Notacanthiformes</taxon>
        <taxon>Halosauridae</taxon>
        <taxon>Aldrovandia</taxon>
    </lineage>
</organism>
<protein>
    <recommendedName>
        <fullName evidence="6">Fibronectin type III domain-containing protein 10</fullName>
    </recommendedName>
</protein>
<feature type="transmembrane region" description="Helical" evidence="2">
    <location>
        <begin position="337"/>
        <end position="362"/>
    </location>
</feature>
<evidence type="ECO:0008006" key="6">
    <source>
        <dbReference type="Google" id="ProtNLM"/>
    </source>
</evidence>
<feature type="chain" id="PRO_5042234395" description="Fibronectin type III domain-containing protein 10" evidence="3">
    <location>
        <begin position="26"/>
        <end position="390"/>
    </location>
</feature>
<dbReference type="Proteomes" id="UP001221898">
    <property type="component" value="Unassembled WGS sequence"/>
</dbReference>
<dbReference type="AlphaFoldDB" id="A0AAD7T0J8"/>
<keyword evidence="2" id="KW-0472">Membrane</keyword>
<name>A0AAD7T0J8_9TELE</name>
<comment type="caution">
    <text evidence="4">The sequence shown here is derived from an EMBL/GenBank/DDBJ whole genome shotgun (WGS) entry which is preliminary data.</text>
</comment>
<reference evidence="4" key="1">
    <citation type="journal article" date="2023" name="Science">
        <title>Genome structures resolve the early diversification of teleost fishes.</title>
        <authorList>
            <person name="Parey E."/>
            <person name="Louis A."/>
            <person name="Montfort J."/>
            <person name="Bouchez O."/>
            <person name="Roques C."/>
            <person name="Iampietro C."/>
            <person name="Lluch J."/>
            <person name="Castinel A."/>
            <person name="Donnadieu C."/>
            <person name="Desvignes T."/>
            <person name="Floi Bucao C."/>
            <person name="Jouanno E."/>
            <person name="Wen M."/>
            <person name="Mejri S."/>
            <person name="Dirks R."/>
            <person name="Jansen H."/>
            <person name="Henkel C."/>
            <person name="Chen W.J."/>
            <person name="Zahm M."/>
            <person name="Cabau C."/>
            <person name="Klopp C."/>
            <person name="Thompson A.W."/>
            <person name="Robinson-Rechavi M."/>
            <person name="Braasch I."/>
            <person name="Lecointre G."/>
            <person name="Bobe J."/>
            <person name="Postlethwait J.H."/>
            <person name="Berthelot C."/>
            <person name="Roest Crollius H."/>
            <person name="Guiguen Y."/>
        </authorList>
    </citation>
    <scope>NUCLEOTIDE SEQUENCE</scope>
    <source>
        <strain evidence="4">NC1722</strain>
    </source>
</reference>
<dbReference type="PANTHER" id="PTHR39233">
    <property type="entry name" value="FIBRONECTIN TYPE III DOMAIN-CONTAINING PROTEIN 10"/>
    <property type="match status" value="1"/>
</dbReference>
<gene>
    <name evidence="4" type="ORF">AAFF_G00144540</name>
</gene>
<evidence type="ECO:0000256" key="3">
    <source>
        <dbReference type="SAM" id="SignalP"/>
    </source>
</evidence>
<keyword evidence="2" id="KW-0812">Transmembrane</keyword>
<evidence type="ECO:0000313" key="4">
    <source>
        <dbReference type="EMBL" id="KAJ8412187.1"/>
    </source>
</evidence>
<proteinExistence type="predicted"/>
<feature type="signal peptide" evidence="3">
    <location>
        <begin position="1"/>
        <end position="25"/>
    </location>
</feature>
<sequence>MPGQLRTALLACAALLLGLCQDCAGLHGRTHRVQESFTSPLSGEGAGRDRGVSLDPQDYHSNYSKNINDDINIGPTLPKYQGNFSHNDPRATNNKNTTSINGSATVKRPGFTVSGEEQGADSGAPLVCAYKVLETGGRDKLCFRAIQHRFECQSGECQQVRSPGGQLVANVLTNGSVLIQWGLERGQKLEQPQEAGQRGVRVHRIAEEQGGLDATIAGATSERRQKPAWGETLEYTEKRKGFNLTTPFRAGPKGRVQQGGFGLSCWWNGSYTQFECAGVLLGASCRDYLLNELHENVPYRICLRPLLHQAPPGGSGHGDDPGECVEFTVSPLGMQDIVIAMTTVGGAICVMLVIICLLVAYITENIMSPATQHTHTAPRTQLTARTHSHL</sequence>
<evidence type="ECO:0000313" key="5">
    <source>
        <dbReference type="Proteomes" id="UP001221898"/>
    </source>
</evidence>
<accession>A0AAD7T0J8</accession>
<evidence type="ECO:0000256" key="1">
    <source>
        <dbReference type="SAM" id="MobiDB-lite"/>
    </source>
</evidence>
<keyword evidence="5" id="KW-1185">Reference proteome</keyword>
<dbReference type="Pfam" id="PF17742">
    <property type="entry name" value="Fndc10"/>
    <property type="match status" value="2"/>
</dbReference>
<feature type="region of interest" description="Disordered" evidence="1">
    <location>
        <begin position="86"/>
        <end position="107"/>
    </location>
</feature>
<dbReference type="EMBL" id="JAINUG010000020">
    <property type="protein sequence ID" value="KAJ8412187.1"/>
    <property type="molecule type" value="Genomic_DNA"/>
</dbReference>
<feature type="compositionally biased region" description="Polar residues" evidence="1">
    <location>
        <begin position="86"/>
        <end position="104"/>
    </location>
</feature>